<organism evidence="1 2">
    <name type="scientific">Piromyces finnis</name>
    <dbReference type="NCBI Taxonomy" id="1754191"/>
    <lineage>
        <taxon>Eukaryota</taxon>
        <taxon>Fungi</taxon>
        <taxon>Fungi incertae sedis</taxon>
        <taxon>Chytridiomycota</taxon>
        <taxon>Chytridiomycota incertae sedis</taxon>
        <taxon>Neocallimastigomycetes</taxon>
        <taxon>Neocallimastigales</taxon>
        <taxon>Neocallimastigaceae</taxon>
        <taxon>Piromyces</taxon>
    </lineage>
</organism>
<gene>
    <name evidence="1" type="ORF">BCR36DRAFT_18320</name>
</gene>
<dbReference type="AlphaFoldDB" id="A0A1Y1VEW9"/>
<evidence type="ECO:0000313" key="2">
    <source>
        <dbReference type="Proteomes" id="UP000193719"/>
    </source>
</evidence>
<dbReference type="EMBL" id="MCFH01000011">
    <property type="protein sequence ID" value="ORX54348.1"/>
    <property type="molecule type" value="Genomic_DNA"/>
</dbReference>
<keyword evidence="2" id="KW-1185">Reference proteome</keyword>
<accession>A0A1Y1VEW9</accession>
<protein>
    <submittedName>
        <fullName evidence="1">Uncharacterized protein</fullName>
    </submittedName>
</protein>
<evidence type="ECO:0000313" key="1">
    <source>
        <dbReference type="EMBL" id="ORX54348.1"/>
    </source>
</evidence>
<dbReference type="Proteomes" id="UP000193719">
    <property type="component" value="Unassembled WGS sequence"/>
</dbReference>
<comment type="caution">
    <text evidence="1">The sequence shown here is derived from an EMBL/GenBank/DDBJ whole genome shotgun (WGS) entry which is preliminary data.</text>
</comment>
<sequence length="65" mass="7488">MKPLVLVGHTLVLAPTRLTSKLLYQPRLRTHNLLVYCQLLDHCTTPFNSHMKSTAYLKKKKIISL</sequence>
<reference evidence="1 2" key="2">
    <citation type="submission" date="2016-08" db="EMBL/GenBank/DDBJ databases">
        <title>Pervasive Adenine N6-methylation of Active Genes in Fungi.</title>
        <authorList>
            <consortium name="DOE Joint Genome Institute"/>
            <person name="Mondo S.J."/>
            <person name="Dannebaum R.O."/>
            <person name="Kuo R.C."/>
            <person name="Labutti K."/>
            <person name="Haridas S."/>
            <person name="Kuo A."/>
            <person name="Salamov A."/>
            <person name="Ahrendt S.R."/>
            <person name="Lipzen A."/>
            <person name="Sullivan W."/>
            <person name="Andreopoulos W.B."/>
            <person name="Clum A."/>
            <person name="Lindquist E."/>
            <person name="Daum C."/>
            <person name="Ramamoorthy G.K."/>
            <person name="Gryganskyi A."/>
            <person name="Culley D."/>
            <person name="Magnuson J.K."/>
            <person name="James T.Y."/>
            <person name="O'Malley M.A."/>
            <person name="Stajich J.E."/>
            <person name="Spatafora J.W."/>
            <person name="Visel A."/>
            <person name="Grigoriev I.V."/>
        </authorList>
    </citation>
    <scope>NUCLEOTIDE SEQUENCE [LARGE SCALE GENOMIC DNA]</scope>
    <source>
        <strain evidence="2">finn</strain>
    </source>
</reference>
<reference evidence="1 2" key="1">
    <citation type="submission" date="2016-08" db="EMBL/GenBank/DDBJ databases">
        <title>Genomes of anaerobic fungi encode conserved fungal cellulosomes for biomass hydrolysis.</title>
        <authorList>
            <consortium name="DOE Joint Genome Institute"/>
            <person name="Haitjema C.H."/>
            <person name="Gilmore S.P."/>
            <person name="Henske J.K."/>
            <person name="Solomon K.V."/>
            <person name="De Groot R."/>
            <person name="Kuo A."/>
            <person name="Mondo S.J."/>
            <person name="Salamov A.A."/>
            <person name="Labutti K."/>
            <person name="Zhao Z."/>
            <person name="Chiniquy J."/>
            <person name="Barry K."/>
            <person name="Brewer H.M."/>
            <person name="Purvine S.O."/>
            <person name="Wright A.T."/>
            <person name="Boxma B."/>
            <person name="Van Alen T."/>
            <person name="Hackstein J.H."/>
            <person name="Baker S.E."/>
            <person name="Grigoriev I.V."/>
            <person name="O'Malley M.A."/>
        </authorList>
    </citation>
    <scope>NUCLEOTIDE SEQUENCE [LARGE SCALE GENOMIC DNA]</scope>
    <source>
        <strain evidence="2">finn</strain>
    </source>
</reference>
<name>A0A1Y1VEW9_9FUNG</name>
<proteinExistence type="predicted"/>